<gene>
    <name evidence="1" type="ORF">HannXRQ_Chr10g0298961</name>
</gene>
<protein>
    <submittedName>
        <fullName evidence="1">Uncharacterized protein</fullName>
    </submittedName>
</protein>
<organism evidence="1 2">
    <name type="scientific">Helianthus annuus</name>
    <name type="common">Common sunflower</name>
    <dbReference type="NCBI Taxonomy" id="4232"/>
    <lineage>
        <taxon>Eukaryota</taxon>
        <taxon>Viridiplantae</taxon>
        <taxon>Streptophyta</taxon>
        <taxon>Embryophyta</taxon>
        <taxon>Tracheophyta</taxon>
        <taxon>Spermatophyta</taxon>
        <taxon>Magnoliopsida</taxon>
        <taxon>eudicotyledons</taxon>
        <taxon>Gunneridae</taxon>
        <taxon>Pentapetalae</taxon>
        <taxon>asterids</taxon>
        <taxon>campanulids</taxon>
        <taxon>Asterales</taxon>
        <taxon>Asteraceae</taxon>
        <taxon>Asteroideae</taxon>
        <taxon>Heliantheae alliance</taxon>
        <taxon>Heliantheae</taxon>
        <taxon>Helianthus</taxon>
    </lineage>
</organism>
<accession>A0A251TL11</accession>
<dbReference type="Proteomes" id="UP000215914">
    <property type="component" value="Chromosome 10"/>
</dbReference>
<dbReference type="AlphaFoldDB" id="A0A251TL11"/>
<dbReference type="EMBL" id="CM007899">
    <property type="protein sequence ID" value="OTG11459.1"/>
    <property type="molecule type" value="Genomic_DNA"/>
</dbReference>
<reference evidence="2" key="1">
    <citation type="journal article" date="2017" name="Nature">
        <title>The sunflower genome provides insights into oil metabolism, flowering and Asterid evolution.</title>
        <authorList>
            <person name="Badouin H."/>
            <person name="Gouzy J."/>
            <person name="Grassa C.J."/>
            <person name="Murat F."/>
            <person name="Staton S.E."/>
            <person name="Cottret L."/>
            <person name="Lelandais-Briere C."/>
            <person name="Owens G.L."/>
            <person name="Carrere S."/>
            <person name="Mayjonade B."/>
            <person name="Legrand L."/>
            <person name="Gill N."/>
            <person name="Kane N.C."/>
            <person name="Bowers J.E."/>
            <person name="Hubner S."/>
            <person name="Bellec A."/>
            <person name="Berard A."/>
            <person name="Berges H."/>
            <person name="Blanchet N."/>
            <person name="Boniface M.C."/>
            <person name="Brunel D."/>
            <person name="Catrice O."/>
            <person name="Chaidir N."/>
            <person name="Claudel C."/>
            <person name="Donnadieu C."/>
            <person name="Faraut T."/>
            <person name="Fievet G."/>
            <person name="Helmstetter N."/>
            <person name="King M."/>
            <person name="Knapp S.J."/>
            <person name="Lai Z."/>
            <person name="Le Paslier M.C."/>
            <person name="Lippi Y."/>
            <person name="Lorenzon L."/>
            <person name="Mandel J.R."/>
            <person name="Marage G."/>
            <person name="Marchand G."/>
            <person name="Marquand E."/>
            <person name="Bret-Mestries E."/>
            <person name="Morien E."/>
            <person name="Nambeesan S."/>
            <person name="Nguyen T."/>
            <person name="Pegot-Espagnet P."/>
            <person name="Pouilly N."/>
            <person name="Raftis F."/>
            <person name="Sallet E."/>
            <person name="Schiex T."/>
            <person name="Thomas J."/>
            <person name="Vandecasteele C."/>
            <person name="Vares D."/>
            <person name="Vear F."/>
            <person name="Vautrin S."/>
            <person name="Crespi M."/>
            <person name="Mangin B."/>
            <person name="Burke J.M."/>
            <person name="Salse J."/>
            <person name="Munos S."/>
            <person name="Vincourt P."/>
            <person name="Rieseberg L.H."/>
            <person name="Langlade N.B."/>
        </authorList>
    </citation>
    <scope>NUCLEOTIDE SEQUENCE [LARGE SCALE GENOMIC DNA]</scope>
    <source>
        <strain evidence="2">cv. SF193</strain>
    </source>
</reference>
<evidence type="ECO:0000313" key="1">
    <source>
        <dbReference type="EMBL" id="OTG11459.1"/>
    </source>
</evidence>
<dbReference type="InParanoid" id="A0A251TL11"/>
<sequence>MFLIFLHNQRCVIGVEKTDCGCLRVLTSQFYEMPYILKDDKYETKYKTDLKEGTQFTKGKVLVTRRICIFKGTRLSLNCVATVSLI</sequence>
<evidence type="ECO:0000313" key="2">
    <source>
        <dbReference type="Proteomes" id="UP000215914"/>
    </source>
</evidence>
<name>A0A251TL11_HELAN</name>
<keyword evidence="2" id="KW-1185">Reference proteome</keyword>
<proteinExistence type="predicted"/>